<reference evidence="3 4" key="1">
    <citation type="journal article" date="2019" name="Int. J. Syst. Evol. Microbiol.">
        <title>The Global Catalogue of Microorganisms (GCM) 10K type strain sequencing project: providing services to taxonomists for standard genome sequencing and annotation.</title>
        <authorList>
            <consortium name="The Broad Institute Genomics Platform"/>
            <consortium name="The Broad Institute Genome Sequencing Center for Infectious Disease"/>
            <person name="Wu L."/>
            <person name="Ma J."/>
        </authorList>
    </citation>
    <scope>NUCLEOTIDE SEQUENCE [LARGE SCALE GENOMIC DNA]</scope>
    <source>
        <strain evidence="3 4">JCM 13004</strain>
    </source>
</reference>
<proteinExistence type="predicted"/>
<evidence type="ECO:0000313" key="3">
    <source>
        <dbReference type="EMBL" id="GAA1240581.1"/>
    </source>
</evidence>
<gene>
    <name evidence="3" type="ORF">GCM10009665_34310</name>
</gene>
<feature type="region of interest" description="Disordered" evidence="1">
    <location>
        <begin position="248"/>
        <end position="335"/>
    </location>
</feature>
<protein>
    <recommendedName>
        <fullName evidence="2">Transposase for insertion sequence element IS21-like C-terminal domain-containing protein</fullName>
    </recommendedName>
</protein>
<dbReference type="Pfam" id="PF22483">
    <property type="entry name" value="Mu-transpos_C_2"/>
    <property type="match status" value="1"/>
</dbReference>
<accession>A0ABN1WBR4</accession>
<comment type="caution">
    <text evidence="3">The sequence shown here is derived from an EMBL/GenBank/DDBJ whole genome shotgun (WGS) entry which is preliminary data.</text>
</comment>
<feature type="compositionally biased region" description="Polar residues" evidence="1">
    <location>
        <begin position="303"/>
        <end position="314"/>
    </location>
</feature>
<dbReference type="EMBL" id="BAAALF010000053">
    <property type="protein sequence ID" value="GAA1240581.1"/>
    <property type="molecule type" value="Genomic_DNA"/>
</dbReference>
<dbReference type="PANTHER" id="PTHR35004">
    <property type="entry name" value="TRANSPOSASE RV3428C-RELATED"/>
    <property type="match status" value="1"/>
</dbReference>
<feature type="domain" description="Transposase for insertion sequence element IS21-like C-terminal" evidence="2">
    <location>
        <begin position="211"/>
        <end position="249"/>
    </location>
</feature>
<dbReference type="InterPro" id="IPR054353">
    <property type="entry name" value="IstA-like_C"/>
</dbReference>
<dbReference type="Proteomes" id="UP001500037">
    <property type="component" value="Unassembled WGS sequence"/>
</dbReference>
<evidence type="ECO:0000313" key="4">
    <source>
        <dbReference type="Proteomes" id="UP001500037"/>
    </source>
</evidence>
<organism evidence="3 4">
    <name type="scientific">Kitasatospora nipponensis</name>
    <dbReference type="NCBI Taxonomy" id="258049"/>
    <lineage>
        <taxon>Bacteria</taxon>
        <taxon>Bacillati</taxon>
        <taxon>Actinomycetota</taxon>
        <taxon>Actinomycetes</taxon>
        <taxon>Kitasatosporales</taxon>
        <taxon>Streptomycetaceae</taxon>
        <taxon>Kitasatospora</taxon>
    </lineage>
</organism>
<name>A0ABN1WBR4_9ACTN</name>
<sequence length="335" mass="36987">MWDYVHRRRQEIAEAAGAAPVAGFVIRHNQPGMDAEVDFGEVWVDLADERTKCYLFAFRLAYSGKAIHRITASCGQEAFLDGHMHAFRTLGGVPGGQIWYDNLSPAVSWVIRKSRSREEHPRWTDFRQHFSVTPFYCEPGLRGAHEKGGVEGQVGYWRRNYLTPVPRVESLDELNTAFAEFERAEEGRRIGMRIRTIGQDFAQEAPLLLPLPAGPFETGMAFTPRVDRYGMVAVRVCRYSVPVRFIGRTGPRPAAVHTTGRSPRPQRGQPAPEPGATSSRSNPPAGREVGPAQAGEAGPLQAVNATPETSSGCTGCNGPWRHPCSRPLQASTVRP</sequence>
<dbReference type="PANTHER" id="PTHR35004:SF7">
    <property type="entry name" value="INTEGRASE PROTEIN"/>
    <property type="match status" value="1"/>
</dbReference>
<evidence type="ECO:0000256" key="1">
    <source>
        <dbReference type="SAM" id="MobiDB-lite"/>
    </source>
</evidence>
<evidence type="ECO:0000259" key="2">
    <source>
        <dbReference type="Pfam" id="PF22483"/>
    </source>
</evidence>
<keyword evidence="4" id="KW-1185">Reference proteome</keyword>